<dbReference type="GO" id="GO:0005634">
    <property type="term" value="C:nucleus"/>
    <property type="evidence" value="ECO:0007669"/>
    <property type="project" value="UniProtKB-SubCell"/>
</dbReference>
<keyword evidence="7" id="KW-1185">Reference proteome</keyword>
<dbReference type="GO" id="GO:0007064">
    <property type="term" value="P:mitotic sister chromatid cohesion"/>
    <property type="evidence" value="ECO:0007669"/>
    <property type="project" value="TreeGrafter"/>
</dbReference>
<sequence>MFYSHESKLVSTIGLKSNNRKISRRAIQEVNVRKACEMIQQPKAPIALRLQGSLLYGVSKVYEEQCRYVLADAEKVQALMMTFYSAYRNRTNSLDPQAGKARRNQLVLEDDPEFDVNMQLPAFDLDDDDCILGFPKGSQASRKTSSQLSPLIRDIFSSGGGGSGSIIDAFDLSQLLSNHGAGSQISRSSYATPLPATQLQLPSTIPKDHEDEDQLPVNEDWGVDLYFGEHTDTRIEEPELPTLPRPIFGYDGADDMLSQDEAIPVIDEQGDVVMGFSDAPLPEPRSTLQQEEPQLADENIVVGSDRVVMPLGSRRRRLMMAPDSNTKLNKAEMKGWEKGYLRTMAEQARHKARHGTTVADAKKNAFCLIFGCGIANIGFPTGIPGYIHPLAEHFAGVGLEVQLLGTPIDEYHENPRGQRRSALEALELREDDERRVRRRISGEDDPQQQQQQQQQQQAGQGPSPLQQLDDALLPFGDEQEPEIGREAGQALPDLPFDIPWNRPLSQVPSSSVKGTGLFHVGSGQPGSRHVSASPLQGRGSRLPEIERFSDQSAFSSDGLGPMSHLDNSYSDPIAEGGGLGPFSGAAATTEAYTSQPMRHALDKEGRNFLGYVDAVARDKGQARDEDGRQWVDFADLFEPADRKKVVVAQAFYNVLSLVTKNIVKVEQDGQNTEEPFGTIRVGLDLLPIREQTPESNDSMMMAA</sequence>
<dbReference type="CDD" id="cd21789">
    <property type="entry name" value="Rad21_Rec8_M_SpRec8p-like"/>
    <property type="match status" value="1"/>
</dbReference>
<name>A0AA39WCL7_9PEZI</name>
<evidence type="ECO:0000256" key="1">
    <source>
        <dbReference type="ARBA" id="ARBA00004123"/>
    </source>
</evidence>
<comment type="caution">
    <text evidence="6">The sequence shown here is derived from an EMBL/GenBank/DDBJ whole genome shotgun (WGS) entry which is preliminary data.</text>
</comment>
<dbReference type="Pfam" id="PF04824">
    <property type="entry name" value="Rad21_Rec8"/>
    <property type="match status" value="1"/>
</dbReference>
<dbReference type="InterPro" id="IPR039781">
    <property type="entry name" value="Rad21/Rec8-like"/>
</dbReference>
<reference evidence="6" key="1">
    <citation type="submission" date="2023-06" db="EMBL/GenBank/DDBJ databases">
        <title>Genome-scale phylogeny and comparative genomics of the fungal order Sordariales.</title>
        <authorList>
            <consortium name="Lawrence Berkeley National Laboratory"/>
            <person name="Hensen N."/>
            <person name="Bonometti L."/>
            <person name="Westerberg I."/>
            <person name="Brannstrom I.O."/>
            <person name="Guillou S."/>
            <person name="Cros-Aarteil S."/>
            <person name="Calhoun S."/>
            <person name="Haridas S."/>
            <person name="Kuo A."/>
            <person name="Mondo S."/>
            <person name="Pangilinan J."/>
            <person name="Riley R."/>
            <person name="LaButti K."/>
            <person name="Andreopoulos B."/>
            <person name="Lipzen A."/>
            <person name="Chen C."/>
            <person name="Yanf M."/>
            <person name="Daum C."/>
            <person name="Ng V."/>
            <person name="Clum A."/>
            <person name="Steindorff A."/>
            <person name="Ohm R."/>
            <person name="Martin F."/>
            <person name="Silar P."/>
            <person name="Natvig D."/>
            <person name="Lalanne C."/>
            <person name="Gautier V."/>
            <person name="Ament-velasquez S.L."/>
            <person name="Kruys A."/>
            <person name="Hutchinson M.I."/>
            <person name="Powell A.J."/>
            <person name="Barry K."/>
            <person name="Miller A.N."/>
            <person name="Grigoriev I.V."/>
            <person name="Debuchy R."/>
            <person name="Gladieux P."/>
            <person name="Thoren M.H."/>
            <person name="Johannesson H."/>
        </authorList>
    </citation>
    <scope>NUCLEOTIDE SEQUENCE</scope>
    <source>
        <strain evidence="6">SMH3391-2</strain>
    </source>
</reference>
<evidence type="ECO:0000313" key="6">
    <source>
        <dbReference type="EMBL" id="KAK0613075.1"/>
    </source>
</evidence>
<feature type="domain" description="Rad21/Rec8-like protein C-terminal eukaryotic" evidence="4">
    <location>
        <begin position="638"/>
        <end position="679"/>
    </location>
</feature>
<keyword evidence="2" id="KW-0539">Nucleus</keyword>
<dbReference type="InterPro" id="IPR006909">
    <property type="entry name" value="Rad21/Rec8_C_eu"/>
</dbReference>
<dbReference type="PANTHER" id="PTHR12585:SF70">
    <property type="entry name" value="RAD21_REC8 N TERMINAL DOMAIN PROTEIN (AFU_ORTHOLOGUE AFUA_6G02900)"/>
    <property type="match status" value="1"/>
</dbReference>
<dbReference type="AlphaFoldDB" id="A0AA39WCL7"/>
<proteinExistence type="predicted"/>
<feature type="compositionally biased region" description="Low complexity" evidence="3">
    <location>
        <begin position="447"/>
        <end position="468"/>
    </location>
</feature>
<protein>
    <submittedName>
        <fullName evidence="6">Rec8 like protein-domain-containing protein</fullName>
    </submittedName>
</protein>
<dbReference type="InterPro" id="IPR006910">
    <property type="entry name" value="Rad21_Rec8_N"/>
</dbReference>
<dbReference type="GO" id="GO:0030892">
    <property type="term" value="C:mitotic cohesin complex"/>
    <property type="evidence" value="ECO:0007669"/>
    <property type="project" value="TreeGrafter"/>
</dbReference>
<dbReference type="Proteomes" id="UP001174934">
    <property type="component" value="Unassembled WGS sequence"/>
</dbReference>
<feature type="domain" description="Rad21/Rec8-like protein N-terminal" evidence="5">
    <location>
        <begin position="14"/>
        <end position="104"/>
    </location>
</feature>
<evidence type="ECO:0000256" key="2">
    <source>
        <dbReference type="ARBA" id="ARBA00023242"/>
    </source>
</evidence>
<evidence type="ECO:0000256" key="3">
    <source>
        <dbReference type="SAM" id="MobiDB-lite"/>
    </source>
</evidence>
<evidence type="ECO:0000313" key="7">
    <source>
        <dbReference type="Proteomes" id="UP001174934"/>
    </source>
</evidence>
<comment type="subcellular location">
    <subcellularLocation>
        <location evidence="1">Nucleus</location>
    </subcellularLocation>
</comment>
<dbReference type="PANTHER" id="PTHR12585">
    <property type="entry name" value="SCC1 / RAD21 FAMILY MEMBER"/>
    <property type="match status" value="1"/>
</dbReference>
<dbReference type="Pfam" id="PF04825">
    <property type="entry name" value="Rad21_Rec8_N"/>
    <property type="match status" value="1"/>
</dbReference>
<accession>A0AA39WCL7</accession>
<evidence type="ECO:0000259" key="5">
    <source>
        <dbReference type="Pfam" id="PF04825"/>
    </source>
</evidence>
<gene>
    <name evidence="6" type="ORF">B0T17DRAFT_593281</name>
</gene>
<organism evidence="6 7">
    <name type="scientific">Bombardia bombarda</name>
    <dbReference type="NCBI Taxonomy" id="252184"/>
    <lineage>
        <taxon>Eukaryota</taxon>
        <taxon>Fungi</taxon>
        <taxon>Dikarya</taxon>
        <taxon>Ascomycota</taxon>
        <taxon>Pezizomycotina</taxon>
        <taxon>Sordariomycetes</taxon>
        <taxon>Sordariomycetidae</taxon>
        <taxon>Sordariales</taxon>
        <taxon>Lasiosphaeriaceae</taxon>
        <taxon>Bombardia</taxon>
    </lineage>
</organism>
<dbReference type="GO" id="GO:0003682">
    <property type="term" value="F:chromatin binding"/>
    <property type="evidence" value="ECO:0007669"/>
    <property type="project" value="TreeGrafter"/>
</dbReference>
<evidence type="ECO:0000259" key="4">
    <source>
        <dbReference type="Pfam" id="PF04824"/>
    </source>
</evidence>
<dbReference type="EMBL" id="JAULSR010000008">
    <property type="protein sequence ID" value="KAK0613075.1"/>
    <property type="molecule type" value="Genomic_DNA"/>
</dbReference>
<feature type="region of interest" description="Disordered" evidence="3">
    <location>
        <begin position="440"/>
        <end position="469"/>
    </location>
</feature>